<dbReference type="EMBL" id="GBRH01216752">
    <property type="protein sequence ID" value="JAD81143.1"/>
    <property type="molecule type" value="Transcribed_RNA"/>
</dbReference>
<evidence type="ECO:0000313" key="1">
    <source>
        <dbReference type="EMBL" id="JAD81143.1"/>
    </source>
</evidence>
<accession>A0A0A9D395</accession>
<reference evidence="1" key="1">
    <citation type="submission" date="2014-09" db="EMBL/GenBank/DDBJ databases">
        <authorList>
            <person name="Magalhaes I.L.F."/>
            <person name="Oliveira U."/>
            <person name="Santos F.R."/>
            <person name="Vidigal T.H.D.A."/>
            <person name="Brescovit A.D."/>
            <person name="Santos A.J."/>
        </authorList>
    </citation>
    <scope>NUCLEOTIDE SEQUENCE</scope>
    <source>
        <tissue evidence="1">Shoot tissue taken approximately 20 cm above the soil surface</tissue>
    </source>
</reference>
<organism evidence="1">
    <name type="scientific">Arundo donax</name>
    <name type="common">Giant reed</name>
    <name type="synonym">Donax arundinaceus</name>
    <dbReference type="NCBI Taxonomy" id="35708"/>
    <lineage>
        <taxon>Eukaryota</taxon>
        <taxon>Viridiplantae</taxon>
        <taxon>Streptophyta</taxon>
        <taxon>Embryophyta</taxon>
        <taxon>Tracheophyta</taxon>
        <taxon>Spermatophyta</taxon>
        <taxon>Magnoliopsida</taxon>
        <taxon>Liliopsida</taxon>
        <taxon>Poales</taxon>
        <taxon>Poaceae</taxon>
        <taxon>PACMAD clade</taxon>
        <taxon>Arundinoideae</taxon>
        <taxon>Arundineae</taxon>
        <taxon>Arundo</taxon>
    </lineage>
</organism>
<proteinExistence type="predicted"/>
<protein>
    <submittedName>
        <fullName evidence="1">Uncharacterized protein</fullName>
    </submittedName>
</protein>
<sequence>MSDSGASVRFGKFFWDTADNTRNPTRVSESDTDAGCLTRQKILDTGVRKTQLARGWGANSTFQLCDQQDETASHLVINCKSVTIRNRFRTLWQLGQR</sequence>
<name>A0A0A9D395_ARUDO</name>
<dbReference type="AlphaFoldDB" id="A0A0A9D395"/>
<reference evidence="1" key="2">
    <citation type="journal article" date="2015" name="Data Brief">
        <title>Shoot transcriptome of the giant reed, Arundo donax.</title>
        <authorList>
            <person name="Barrero R.A."/>
            <person name="Guerrero F.D."/>
            <person name="Moolhuijzen P."/>
            <person name="Goolsby J.A."/>
            <person name="Tidwell J."/>
            <person name="Bellgard S.E."/>
            <person name="Bellgard M.I."/>
        </authorList>
    </citation>
    <scope>NUCLEOTIDE SEQUENCE</scope>
    <source>
        <tissue evidence="1">Shoot tissue taken approximately 20 cm above the soil surface</tissue>
    </source>
</reference>